<dbReference type="InterPro" id="IPR050275">
    <property type="entry name" value="PGM_Phosphatase"/>
</dbReference>
<dbReference type="SMART" id="SM00855">
    <property type="entry name" value="PGAM"/>
    <property type="match status" value="1"/>
</dbReference>
<comment type="caution">
    <text evidence="2">The sequence shown here is derived from an EMBL/GenBank/DDBJ whole genome shotgun (WGS) entry which is preliminary data.</text>
</comment>
<dbReference type="GO" id="GO:0016791">
    <property type="term" value="F:phosphatase activity"/>
    <property type="evidence" value="ECO:0007669"/>
    <property type="project" value="TreeGrafter"/>
</dbReference>
<gene>
    <name evidence="2" type="ORF">IV203_011744</name>
</gene>
<dbReference type="InterPro" id="IPR001345">
    <property type="entry name" value="PG/BPGM_mutase_AS"/>
</dbReference>
<reference evidence="2" key="1">
    <citation type="journal article" date="2021" name="Sci. Rep.">
        <title>Diploid genomic architecture of Nitzschia inconspicua, an elite biomass production diatom.</title>
        <authorList>
            <person name="Oliver A."/>
            <person name="Podell S."/>
            <person name="Pinowska A."/>
            <person name="Traller J.C."/>
            <person name="Smith S.R."/>
            <person name="McClure R."/>
            <person name="Beliaev A."/>
            <person name="Bohutskyi P."/>
            <person name="Hill E.A."/>
            <person name="Rabines A."/>
            <person name="Zheng H."/>
            <person name="Allen L.Z."/>
            <person name="Kuo A."/>
            <person name="Grigoriev I.V."/>
            <person name="Allen A.E."/>
            <person name="Hazlebeck D."/>
            <person name="Allen E.E."/>
        </authorList>
    </citation>
    <scope>NUCLEOTIDE SEQUENCE</scope>
    <source>
        <strain evidence="2">Hildebrandi</strain>
    </source>
</reference>
<organism evidence="2 3">
    <name type="scientific">Nitzschia inconspicua</name>
    <dbReference type="NCBI Taxonomy" id="303405"/>
    <lineage>
        <taxon>Eukaryota</taxon>
        <taxon>Sar</taxon>
        <taxon>Stramenopiles</taxon>
        <taxon>Ochrophyta</taxon>
        <taxon>Bacillariophyta</taxon>
        <taxon>Bacillariophyceae</taxon>
        <taxon>Bacillariophycidae</taxon>
        <taxon>Bacillariales</taxon>
        <taxon>Bacillariaceae</taxon>
        <taxon>Nitzschia</taxon>
    </lineage>
</organism>
<dbReference type="PROSITE" id="PS00175">
    <property type="entry name" value="PG_MUTASE"/>
    <property type="match status" value="1"/>
</dbReference>
<evidence type="ECO:0000256" key="1">
    <source>
        <dbReference type="SAM" id="MobiDB-lite"/>
    </source>
</evidence>
<dbReference type="InterPro" id="IPR013078">
    <property type="entry name" value="His_Pase_superF_clade-1"/>
</dbReference>
<sequence>MIDSPSSSSSSSPSSPRKTWAPSMGGFLAEAISSGERMPSVTTMTNDHRISFCSSYGQLVRLEEDEEEDIDNEIFASSNEEQEILLYLIRHGEAEHNIEEKKAMEEGRRFAIEEEGLSPHDPRVKERMEEARKAVLNDVTLRDAKLSDKGRKEAEEARDKLQRLIEDDNGLVKPDYVLVSPLTRTLETCDILFPDSDNIHVREEISERRTGKPPDTRSSIHWLSLRPSFRRFSMAQLQESVISRNKEQKDRLKRRCSSGDETQQQSNQTEALTQSLSQPEIFFMLDELFDGADRSDPQFSEEDKEQLRARTETLFSLLCEANSFSVAVVTHKAYLRELERGPFGHPEAKEFDNCEIRVYRITMQGSKLTRAGRVSV</sequence>
<reference evidence="2" key="2">
    <citation type="submission" date="2021-04" db="EMBL/GenBank/DDBJ databases">
        <authorList>
            <person name="Podell S."/>
        </authorList>
    </citation>
    <scope>NUCLEOTIDE SEQUENCE</scope>
    <source>
        <strain evidence="2">Hildebrandi</strain>
    </source>
</reference>
<dbReference type="EMBL" id="JAGRRH010000019">
    <property type="protein sequence ID" value="KAG7349147.1"/>
    <property type="molecule type" value="Genomic_DNA"/>
</dbReference>
<accession>A0A9K3KTA4</accession>
<feature type="region of interest" description="Disordered" evidence="1">
    <location>
        <begin position="1"/>
        <end position="23"/>
    </location>
</feature>
<proteinExistence type="predicted"/>
<dbReference type="Pfam" id="PF00300">
    <property type="entry name" value="His_Phos_1"/>
    <property type="match status" value="1"/>
</dbReference>
<keyword evidence="3" id="KW-1185">Reference proteome</keyword>
<dbReference type="PANTHER" id="PTHR48100:SF44">
    <property type="entry name" value="PHOSPHATASE C1620.13-RELATED"/>
    <property type="match status" value="1"/>
</dbReference>
<feature type="compositionally biased region" description="Low complexity" evidence="1">
    <location>
        <begin position="1"/>
        <end position="16"/>
    </location>
</feature>
<dbReference type="PANTHER" id="PTHR48100">
    <property type="entry name" value="BROAD-SPECIFICITY PHOSPHATASE YOR283W-RELATED"/>
    <property type="match status" value="1"/>
</dbReference>
<name>A0A9K3KTA4_9STRA</name>
<evidence type="ECO:0000313" key="3">
    <source>
        <dbReference type="Proteomes" id="UP000693970"/>
    </source>
</evidence>
<dbReference type="GO" id="GO:0005829">
    <property type="term" value="C:cytosol"/>
    <property type="evidence" value="ECO:0007669"/>
    <property type="project" value="TreeGrafter"/>
</dbReference>
<dbReference type="Proteomes" id="UP000693970">
    <property type="component" value="Unassembled WGS sequence"/>
</dbReference>
<dbReference type="CDD" id="cd07040">
    <property type="entry name" value="HP"/>
    <property type="match status" value="1"/>
</dbReference>
<feature type="compositionally biased region" description="Polar residues" evidence="1">
    <location>
        <begin position="259"/>
        <end position="273"/>
    </location>
</feature>
<evidence type="ECO:0000313" key="2">
    <source>
        <dbReference type="EMBL" id="KAG7349147.1"/>
    </source>
</evidence>
<feature type="region of interest" description="Disordered" evidence="1">
    <location>
        <begin position="243"/>
        <end position="273"/>
    </location>
</feature>
<dbReference type="OrthoDB" id="496981at2759"/>
<dbReference type="AlphaFoldDB" id="A0A9K3KTA4"/>
<protein>
    <submittedName>
        <fullName evidence="2">Histidine phosphatase superfamily branch 1 protein</fullName>
    </submittedName>
</protein>